<feature type="transmembrane region" description="Helical" evidence="2">
    <location>
        <begin position="77"/>
        <end position="96"/>
    </location>
</feature>
<dbReference type="EMBL" id="AMCI01004044">
    <property type="protein sequence ID" value="EJW98915.1"/>
    <property type="molecule type" value="Genomic_DNA"/>
</dbReference>
<name>J9CFU8_9ZZZZ</name>
<keyword evidence="2" id="KW-1133">Transmembrane helix</keyword>
<sequence>MDWVPPGRLTPSTRCQQTNIRKARKRPSSSPRFPSHCSFTPDQCRIKKNSSFIRAPESVLGFSTPFERASARRISPIIFITFTPVYIFIAGITFRLTCQSAIPSQAAIPRSVFSGA</sequence>
<accession>J9CFU8</accession>
<keyword evidence="2" id="KW-0812">Transmembrane</keyword>
<proteinExistence type="predicted"/>
<feature type="region of interest" description="Disordered" evidence="1">
    <location>
        <begin position="1"/>
        <end position="37"/>
    </location>
</feature>
<dbReference type="AlphaFoldDB" id="J9CFU8"/>
<evidence type="ECO:0000313" key="3">
    <source>
        <dbReference type="EMBL" id="EJW98915.1"/>
    </source>
</evidence>
<keyword evidence="2" id="KW-0472">Membrane</keyword>
<comment type="caution">
    <text evidence="3">The sequence shown here is derived from an EMBL/GenBank/DDBJ whole genome shotgun (WGS) entry which is preliminary data.</text>
</comment>
<organism evidence="3">
    <name type="scientific">gut metagenome</name>
    <dbReference type="NCBI Taxonomy" id="749906"/>
    <lineage>
        <taxon>unclassified sequences</taxon>
        <taxon>metagenomes</taxon>
        <taxon>organismal metagenomes</taxon>
    </lineage>
</organism>
<feature type="compositionally biased region" description="Polar residues" evidence="1">
    <location>
        <begin position="10"/>
        <end position="20"/>
    </location>
</feature>
<gene>
    <name evidence="3" type="ORF">EVA_12978</name>
</gene>
<protein>
    <submittedName>
        <fullName evidence="3">Uncharacterized protein</fullName>
    </submittedName>
</protein>
<evidence type="ECO:0000256" key="2">
    <source>
        <dbReference type="SAM" id="Phobius"/>
    </source>
</evidence>
<evidence type="ECO:0000256" key="1">
    <source>
        <dbReference type="SAM" id="MobiDB-lite"/>
    </source>
</evidence>
<reference evidence="3" key="1">
    <citation type="journal article" date="2012" name="PLoS ONE">
        <title>Gene sets for utilization of primary and secondary nutrition supplies in the distal gut of endangered iberian lynx.</title>
        <authorList>
            <person name="Alcaide M."/>
            <person name="Messina E."/>
            <person name="Richter M."/>
            <person name="Bargiela R."/>
            <person name="Peplies J."/>
            <person name="Huws S.A."/>
            <person name="Newbold C.J."/>
            <person name="Golyshin P.N."/>
            <person name="Simon M.A."/>
            <person name="Lopez G."/>
            <person name="Yakimov M.M."/>
            <person name="Ferrer M."/>
        </authorList>
    </citation>
    <scope>NUCLEOTIDE SEQUENCE</scope>
</reference>